<dbReference type="GO" id="GO:0008270">
    <property type="term" value="F:zinc ion binding"/>
    <property type="evidence" value="ECO:0007669"/>
    <property type="project" value="UniProtKB-KW"/>
</dbReference>
<dbReference type="SMART" id="SM00233">
    <property type="entry name" value="PH"/>
    <property type="match status" value="1"/>
</dbReference>
<dbReference type="AlphaFoldDB" id="A0A1A8EKE3"/>
<dbReference type="InterPro" id="IPR017455">
    <property type="entry name" value="Znf_FYVE-rel"/>
</dbReference>
<dbReference type="GO" id="GO:0005769">
    <property type="term" value="C:early endosome"/>
    <property type="evidence" value="ECO:0007669"/>
    <property type="project" value="TreeGrafter"/>
</dbReference>
<reference evidence="8" key="1">
    <citation type="submission" date="2016-05" db="EMBL/GenBank/DDBJ databases">
        <authorList>
            <person name="Lavstsen T."/>
            <person name="Jespersen J.S."/>
        </authorList>
    </citation>
    <scope>NUCLEOTIDE SEQUENCE</scope>
    <source>
        <tissue evidence="8">Brain</tissue>
    </source>
</reference>
<feature type="domain" description="FYVE-type" evidence="7">
    <location>
        <begin position="184"/>
        <end position="244"/>
    </location>
</feature>
<evidence type="ECO:0000259" key="6">
    <source>
        <dbReference type="PROSITE" id="PS50003"/>
    </source>
</evidence>
<feature type="compositionally biased region" description="Polar residues" evidence="5">
    <location>
        <begin position="276"/>
        <end position="290"/>
    </location>
</feature>
<dbReference type="InterPro" id="IPR011011">
    <property type="entry name" value="Znf_FYVE_PHD"/>
</dbReference>
<evidence type="ECO:0000256" key="5">
    <source>
        <dbReference type="SAM" id="MobiDB-lite"/>
    </source>
</evidence>
<evidence type="ECO:0000259" key="7">
    <source>
        <dbReference type="PROSITE" id="PS50178"/>
    </source>
</evidence>
<dbReference type="SUPFAM" id="SSF50729">
    <property type="entry name" value="PH domain-like"/>
    <property type="match status" value="1"/>
</dbReference>
<keyword evidence="3" id="KW-0862">Zinc</keyword>
<dbReference type="GO" id="GO:0007032">
    <property type="term" value="P:endosome organization"/>
    <property type="evidence" value="ECO:0007669"/>
    <property type="project" value="TreeGrafter"/>
</dbReference>
<dbReference type="SMART" id="SM00064">
    <property type="entry name" value="FYVE"/>
    <property type="match status" value="1"/>
</dbReference>
<dbReference type="Pfam" id="PF01363">
    <property type="entry name" value="FYVE"/>
    <property type="match status" value="1"/>
</dbReference>
<dbReference type="PROSITE" id="PS50003">
    <property type="entry name" value="PH_DOMAIN"/>
    <property type="match status" value="1"/>
</dbReference>
<name>A0A1A8EKE3_9TELE</name>
<dbReference type="GO" id="GO:0008333">
    <property type="term" value="P:endosome to lysosome transport"/>
    <property type="evidence" value="ECO:0007669"/>
    <property type="project" value="TreeGrafter"/>
</dbReference>
<evidence type="ECO:0000256" key="1">
    <source>
        <dbReference type="ARBA" id="ARBA00022723"/>
    </source>
</evidence>
<dbReference type="Gene3D" id="2.30.29.30">
    <property type="entry name" value="Pleckstrin-homology domain (PH domain)/Phosphotyrosine-binding domain (PTB)"/>
    <property type="match status" value="1"/>
</dbReference>
<feature type="region of interest" description="Disordered" evidence="5">
    <location>
        <begin position="250"/>
        <end position="290"/>
    </location>
</feature>
<protein>
    <submittedName>
        <fullName evidence="8">Pleckstrin homology domain containing, family F (With FYVE domain) member 1</fullName>
    </submittedName>
</protein>
<dbReference type="GO" id="GO:0035091">
    <property type="term" value="F:phosphatidylinositol binding"/>
    <property type="evidence" value="ECO:0007669"/>
    <property type="project" value="TreeGrafter"/>
</dbReference>
<organism evidence="8">
    <name type="scientific">Nothobranchius korthausae</name>
    <dbReference type="NCBI Taxonomy" id="1143690"/>
    <lineage>
        <taxon>Eukaryota</taxon>
        <taxon>Metazoa</taxon>
        <taxon>Chordata</taxon>
        <taxon>Craniata</taxon>
        <taxon>Vertebrata</taxon>
        <taxon>Euteleostomi</taxon>
        <taxon>Actinopterygii</taxon>
        <taxon>Neopterygii</taxon>
        <taxon>Teleostei</taxon>
        <taxon>Neoteleostei</taxon>
        <taxon>Acanthomorphata</taxon>
        <taxon>Ovalentaria</taxon>
        <taxon>Atherinomorphae</taxon>
        <taxon>Cyprinodontiformes</taxon>
        <taxon>Nothobranchiidae</taxon>
        <taxon>Nothobranchius</taxon>
    </lineage>
</organism>
<keyword evidence="1" id="KW-0479">Metal-binding</keyword>
<dbReference type="InterPro" id="IPR013083">
    <property type="entry name" value="Znf_RING/FYVE/PHD"/>
</dbReference>
<dbReference type="InterPro" id="IPR001849">
    <property type="entry name" value="PH_domain"/>
</dbReference>
<sequence length="290" mass="33646">MQLDTPTRKQRSYKCGCTRSLSLSRLGRRHVTVMDLLTTEKENERRIRKLEQAFGPKGMALSLNGRILMGEGKLMKRGRKKWQQRAFFLFNDIIMYGGVIMNKRLYKKQKVIALEDIKVKDMEDSEDTKHQWMICTPRKSFFVSASCSEEKQAWMENIRKCQCSLLQGSGIKPGSSFAISWIPDQATPICMRCWVKFTATNRRHHCRKCGFVVCNQCSKERELIENIHPTKEVRICKVCNEKVYDAENNEESNRHRGDSSGMHSFEDDDGEEEPLQVSSNWPDANNCTWS</sequence>
<dbReference type="EMBL" id="HAEB01000364">
    <property type="protein sequence ID" value="SBQ46803.1"/>
    <property type="molecule type" value="Transcribed_RNA"/>
</dbReference>
<evidence type="ECO:0000256" key="3">
    <source>
        <dbReference type="ARBA" id="ARBA00022833"/>
    </source>
</evidence>
<reference evidence="8" key="2">
    <citation type="submission" date="2016-06" db="EMBL/GenBank/DDBJ databases">
        <title>The genome of a short-lived fish provides insights into sex chromosome evolution and the genetic control of aging.</title>
        <authorList>
            <person name="Reichwald K."/>
            <person name="Felder M."/>
            <person name="Petzold A."/>
            <person name="Koch P."/>
            <person name="Groth M."/>
            <person name="Platzer M."/>
        </authorList>
    </citation>
    <scope>NUCLEOTIDE SEQUENCE</scope>
    <source>
        <tissue evidence="8">Brain</tissue>
    </source>
</reference>
<dbReference type="PANTHER" id="PTHR46280">
    <property type="entry name" value="PLECKSTRIN HOMOLOGY DOMAIN-CONTAINING FAMILY F MEMBER 2-RELATED"/>
    <property type="match status" value="1"/>
</dbReference>
<gene>
    <name evidence="8" type="primary">PLEKHF1</name>
</gene>
<dbReference type="PROSITE" id="PS50178">
    <property type="entry name" value="ZF_FYVE"/>
    <property type="match status" value="1"/>
</dbReference>
<dbReference type="PANTHER" id="PTHR46280:SF2">
    <property type="entry name" value="PLECKSTRIN HOMOLOGY DOMAIN-CONTAINING FAMILY F MEMBER 1"/>
    <property type="match status" value="1"/>
</dbReference>
<dbReference type="Pfam" id="PF00169">
    <property type="entry name" value="PH"/>
    <property type="match status" value="1"/>
</dbReference>
<dbReference type="InterPro" id="IPR051765">
    <property type="entry name" value="PH_domain-containing_F"/>
</dbReference>
<dbReference type="InterPro" id="IPR011993">
    <property type="entry name" value="PH-like_dom_sf"/>
</dbReference>
<accession>A0A1A8EKE3</accession>
<feature type="domain" description="PH" evidence="6">
    <location>
        <begin position="67"/>
        <end position="163"/>
    </location>
</feature>
<evidence type="ECO:0000313" key="8">
    <source>
        <dbReference type="EMBL" id="SBQ46803.1"/>
    </source>
</evidence>
<evidence type="ECO:0000256" key="4">
    <source>
        <dbReference type="PROSITE-ProRule" id="PRU00091"/>
    </source>
</evidence>
<keyword evidence="2 4" id="KW-0863">Zinc-finger</keyword>
<dbReference type="SUPFAM" id="SSF57903">
    <property type="entry name" value="FYVE/PHD zinc finger"/>
    <property type="match status" value="1"/>
</dbReference>
<dbReference type="Gene3D" id="3.30.40.10">
    <property type="entry name" value="Zinc/RING finger domain, C3HC4 (zinc finger)"/>
    <property type="match status" value="1"/>
</dbReference>
<evidence type="ECO:0000256" key="2">
    <source>
        <dbReference type="ARBA" id="ARBA00022771"/>
    </source>
</evidence>
<dbReference type="InterPro" id="IPR000306">
    <property type="entry name" value="Znf_FYVE"/>
</dbReference>
<proteinExistence type="predicted"/>